<feature type="compositionally biased region" description="Acidic residues" evidence="1">
    <location>
        <begin position="187"/>
        <end position="197"/>
    </location>
</feature>
<evidence type="ECO:0000313" key="3">
    <source>
        <dbReference type="Proteomes" id="UP001150569"/>
    </source>
</evidence>
<dbReference type="EMBL" id="JANBPT010000310">
    <property type="protein sequence ID" value="KAJ1923810.1"/>
    <property type="molecule type" value="Genomic_DNA"/>
</dbReference>
<keyword evidence="3" id="KW-1185">Reference proteome</keyword>
<sequence length="661" mass="73177">MVLALAVLQSTHATDDFQSRESPNFVELLATSPSAFSPASFPGNDDDSYSQLPYLQLLPDTPEASSAIVSRAVSTSPSRQSSYPDHWLIDLHSDVDASDSGVIGNTAKETTSDAKTVAPIPPALALPSDQTLNLPISANSTPESEIPEDWEDVTGDEDHPFKNFGQAGDGTESMRYFRSTGRNWADMMDEDSDDSQDGNELRSLTNPQVSTKAGGMTTTGSHLNPFAPKKPKTWDPIPKVSESLLTSGLAIGTDTKQFPTLAEQRDMPNPPKPVQALVAHNRQGEDQQPALPESSHDNQRGSRHQPKAPQITRFGQDYRNNVPPPLNRQKGIAVYEPRTTGMPPPPSRTDHSAANAPRVRLAKQNIRSRKDVGATGSGRQPDKFRLLDLCSSNEAHVPLVKAEANQLVAAVNSALHASTSGLARISMLDDVYTQLYERLHAAHREVHEASEAEMDWWRHTSPNTVTALVTKILPYYFADKGLNKASPFNQAMVAMARPGFMTAAEANFVNIKRWIGTRMNFDYLYSIVEPLLSGAKFHLMTIKMDSSKTLIFPDELKRIHERVDATISKLTAMVFEVRDHHAEQQMFRLAHGWMCRALRVSLLNKKERIMRDITSYELKDNKRRQRTGPPISESDPESRLWSDLSGPNKAPVVSLPKRHSS</sequence>
<gene>
    <name evidence="2" type="ORF">IWQ60_005624</name>
</gene>
<organism evidence="2 3">
    <name type="scientific">Tieghemiomyces parasiticus</name>
    <dbReference type="NCBI Taxonomy" id="78921"/>
    <lineage>
        <taxon>Eukaryota</taxon>
        <taxon>Fungi</taxon>
        <taxon>Fungi incertae sedis</taxon>
        <taxon>Zoopagomycota</taxon>
        <taxon>Kickxellomycotina</taxon>
        <taxon>Dimargaritomycetes</taxon>
        <taxon>Dimargaritales</taxon>
        <taxon>Dimargaritaceae</taxon>
        <taxon>Tieghemiomyces</taxon>
    </lineage>
</organism>
<name>A0A9W8ABZ1_9FUNG</name>
<feature type="region of interest" description="Disordered" evidence="1">
    <location>
        <begin position="186"/>
        <end position="239"/>
    </location>
</feature>
<feature type="region of interest" description="Disordered" evidence="1">
    <location>
        <begin position="620"/>
        <end position="661"/>
    </location>
</feature>
<comment type="caution">
    <text evidence="2">The sequence shown here is derived from an EMBL/GenBank/DDBJ whole genome shotgun (WGS) entry which is preliminary data.</text>
</comment>
<dbReference type="AlphaFoldDB" id="A0A9W8ABZ1"/>
<proteinExistence type="predicted"/>
<evidence type="ECO:0000313" key="2">
    <source>
        <dbReference type="EMBL" id="KAJ1923810.1"/>
    </source>
</evidence>
<feature type="compositionally biased region" description="Polar residues" evidence="1">
    <location>
        <begin position="202"/>
        <end position="222"/>
    </location>
</feature>
<protein>
    <submittedName>
        <fullName evidence="2">Uncharacterized protein</fullName>
    </submittedName>
</protein>
<evidence type="ECO:0000256" key="1">
    <source>
        <dbReference type="SAM" id="MobiDB-lite"/>
    </source>
</evidence>
<dbReference type="Proteomes" id="UP001150569">
    <property type="component" value="Unassembled WGS sequence"/>
</dbReference>
<feature type="region of interest" description="Disordered" evidence="1">
    <location>
        <begin position="137"/>
        <end position="173"/>
    </location>
</feature>
<accession>A0A9W8ABZ1</accession>
<reference evidence="2" key="1">
    <citation type="submission" date="2022-07" db="EMBL/GenBank/DDBJ databases">
        <title>Phylogenomic reconstructions and comparative analyses of Kickxellomycotina fungi.</title>
        <authorList>
            <person name="Reynolds N.K."/>
            <person name="Stajich J.E."/>
            <person name="Barry K."/>
            <person name="Grigoriev I.V."/>
            <person name="Crous P."/>
            <person name="Smith M.E."/>
        </authorList>
    </citation>
    <scope>NUCLEOTIDE SEQUENCE</scope>
    <source>
        <strain evidence="2">RSA 861</strain>
    </source>
</reference>
<feature type="compositionally biased region" description="Acidic residues" evidence="1">
    <location>
        <begin position="145"/>
        <end position="155"/>
    </location>
</feature>
<feature type="region of interest" description="Disordered" evidence="1">
    <location>
        <begin position="281"/>
        <end position="328"/>
    </location>
</feature>